<dbReference type="PANTHER" id="PTHR43540">
    <property type="entry name" value="PEROXYUREIDOACRYLATE/UREIDOACRYLATE AMIDOHYDROLASE-RELATED"/>
    <property type="match status" value="1"/>
</dbReference>
<evidence type="ECO:0000256" key="1">
    <source>
        <dbReference type="ARBA" id="ARBA00022801"/>
    </source>
</evidence>
<proteinExistence type="predicted"/>
<dbReference type="EMBL" id="BARV01005910">
    <property type="protein sequence ID" value="GAI05061.1"/>
    <property type="molecule type" value="Genomic_DNA"/>
</dbReference>
<dbReference type="GO" id="GO:0016787">
    <property type="term" value="F:hydrolase activity"/>
    <property type="evidence" value="ECO:0007669"/>
    <property type="project" value="UniProtKB-KW"/>
</dbReference>
<evidence type="ECO:0000259" key="2">
    <source>
        <dbReference type="Pfam" id="PF00857"/>
    </source>
</evidence>
<accession>X1LGW3</accession>
<reference evidence="3" key="1">
    <citation type="journal article" date="2014" name="Front. Microbiol.">
        <title>High frequency of phylogenetically diverse reductive dehalogenase-homologous genes in deep subseafloor sedimentary metagenomes.</title>
        <authorList>
            <person name="Kawai M."/>
            <person name="Futagami T."/>
            <person name="Toyoda A."/>
            <person name="Takaki Y."/>
            <person name="Nishi S."/>
            <person name="Hori S."/>
            <person name="Arai W."/>
            <person name="Tsubouchi T."/>
            <person name="Morono Y."/>
            <person name="Uchiyama I."/>
            <person name="Ito T."/>
            <person name="Fujiyama A."/>
            <person name="Inagaki F."/>
            <person name="Takami H."/>
        </authorList>
    </citation>
    <scope>NUCLEOTIDE SEQUENCE</scope>
    <source>
        <strain evidence="3">Expedition CK06-06</strain>
    </source>
</reference>
<dbReference type="PANTHER" id="PTHR43540:SF6">
    <property type="entry name" value="ISOCHORISMATASE-LIKE DOMAIN-CONTAINING PROTEIN"/>
    <property type="match status" value="1"/>
</dbReference>
<evidence type="ECO:0000313" key="3">
    <source>
        <dbReference type="EMBL" id="GAI05061.1"/>
    </source>
</evidence>
<sequence length="188" mass="21334">MGRPFYINKDVCALFVIDMQKYFCDDDGGAYVPGADILKTKIKRLINVFVNANQPIIFTRHIDTPGSLMEKWWSENLKEDDPQSGITKDFDIARGEVIIKHQYDAFLNTDLESKLKKKGVKQVVICGVLTNLCCESTARSAFMRGFEVYFITDGTATYTKDMHDATLLNLKYGFATLLTNDEVMKTMT</sequence>
<feature type="domain" description="Isochorismatase-like" evidence="2">
    <location>
        <begin position="12"/>
        <end position="181"/>
    </location>
</feature>
<gene>
    <name evidence="3" type="ORF">S06H3_12028</name>
</gene>
<comment type="caution">
    <text evidence="3">The sequence shown here is derived from an EMBL/GenBank/DDBJ whole genome shotgun (WGS) entry which is preliminary data.</text>
</comment>
<protein>
    <recommendedName>
        <fullName evidence="2">Isochorismatase-like domain-containing protein</fullName>
    </recommendedName>
</protein>
<dbReference type="Gene3D" id="3.40.50.850">
    <property type="entry name" value="Isochorismatase-like"/>
    <property type="match status" value="1"/>
</dbReference>
<dbReference type="CDD" id="cd00431">
    <property type="entry name" value="cysteine_hydrolases"/>
    <property type="match status" value="1"/>
</dbReference>
<keyword evidence="1" id="KW-0378">Hydrolase</keyword>
<dbReference type="AlphaFoldDB" id="X1LGW3"/>
<dbReference type="Pfam" id="PF00857">
    <property type="entry name" value="Isochorismatase"/>
    <property type="match status" value="1"/>
</dbReference>
<dbReference type="InterPro" id="IPR000868">
    <property type="entry name" value="Isochorismatase-like_dom"/>
</dbReference>
<organism evidence="3">
    <name type="scientific">marine sediment metagenome</name>
    <dbReference type="NCBI Taxonomy" id="412755"/>
    <lineage>
        <taxon>unclassified sequences</taxon>
        <taxon>metagenomes</taxon>
        <taxon>ecological metagenomes</taxon>
    </lineage>
</organism>
<dbReference type="InterPro" id="IPR036380">
    <property type="entry name" value="Isochorismatase-like_sf"/>
</dbReference>
<dbReference type="InterPro" id="IPR050272">
    <property type="entry name" value="Isochorismatase-like_hydrls"/>
</dbReference>
<name>X1LGW3_9ZZZZ</name>
<dbReference type="SUPFAM" id="SSF52499">
    <property type="entry name" value="Isochorismatase-like hydrolases"/>
    <property type="match status" value="1"/>
</dbReference>